<keyword evidence="1" id="KW-0238">DNA-binding</keyword>
<keyword evidence="4" id="KW-1185">Reference proteome</keyword>
<protein>
    <recommendedName>
        <fullName evidence="2">SpoVT-AbrB domain-containing protein</fullName>
    </recommendedName>
</protein>
<reference evidence="3 4" key="1">
    <citation type="submission" date="2018-12" db="EMBL/GenBank/DDBJ databases">
        <authorList>
            <person name="Kim S.-J."/>
            <person name="Jung G.-Y."/>
        </authorList>
    </citation>
    <scope>NUCLEOTIDE SEQUENCE [LARGE SCALE GENOMIC DNA]</scope>
    <source>
        <strain evidence="3 4">03SU3-P</strain>
    </source>
</reference>
<dbReference type="RefSeq" id="WP_125229939.1">
    <property type="nucleotide sequence ID" value="NZ_RWJI01000001.1"/>
</dbReference>
<dbReference type="OrthoDB" id="9807753at2"/>
<dbReference type="Proteomes" id="UP000268553">
    <property type="component" value="Unassembled WGS sequence"/>
</dbReference>
<evidence type="ECO:0000256" key="1">
    <source>
        <dbReference type="PROSITE-ProRule" id="PRU01076"/>
    </source>
</evidence>
<evidence type="ECO:0000313" key="3">
    <source>
        <dbReference type="EMBL" id="RRQ51923.1"/>
    </source>
</evidence>
<gene>
    <name evidence="3" type="ORF">D7D48_03335</name>
</gene>
<dbReference type="InterPro" id="IPR007159">
    <property type="entry name" value="SpoVT-AbrB_dom"/>
</dbReference>
<sequence>MSALVVYAGSGVSNVDVKGRTTIPAELRDSVQQSSGSNSVCISRHSTLPCLIGFGGSERLKLRADIEAQWQSAVNRGAEFDREIAGVSASSIFETAFEASGRFVLSPMLKHFGRIDDRAFFFGATTHFMLWNPDVFLKEAPAAFNPVKDELNYWLSQAKRDK</sequence>
<feature type="domain" description="SpoVT-AbrB" evidence="2">
    <location>
        <begin position="10"/>
        <end position="58"/>
    </location>
</feature>
<dbReference type="InterPro" id="IPR037914">
    <property type="entry name" value="SpoVT-AbrB_sf"/>
</dbReference>
<evidence type="ECO:0000259" key="2">
    <source>
        <dbReference type="PROSITE" id="PS51740"/>
    </source>
</evidence>
<dbReference type="PROSITE" id="PS51740">
    <property type="entry name" value="SPOVT_ABRB"/>
    <property type="match status" value="1"/>
</dbReference>
<comment type="caution">
    <text evidence="3">The sequence shown here is derived from an EMBL/GenBank/DDBJ whole genome shotgun (WGS) entry which is preliminary data.</text>
</comment>
<accession>A0A426RSD8</accession>
<proteinExistence type="predicted"/>
<dbReference type="AlphaFoldDB" id="A0A426RSD8"/>
<organism evidence="3 4">
    <name type="scientific">Sphingorhabdus wooponensis</name>
    <dbReference type="NCBI Taxonomy" id="940136"/>
    <lineage>
        <taxon>Bacteria</taxon>
        <taxon>Pseudomonadati</taxon>
        <taxon>Pseudomonadota</taxon>
        <taxon>Alphaproteobacteria</taxon>
        <taxon>Sphingomonadales</taxon>
        <taxon>Sphingomonadaceae</taxon>
        <taxon>Sphingorhabdus</taxon>
    </lineage>
</organism>
<dbReference type="InterPro" id="IPR038619">
    <property type="entry name" value="MraZ_sf"/>
</dbReference>
<dbReference type="InterPro" id="IPR035642">
    <property type="entry name" value="MraZ_N"/>
</dbReference>
<name>A0A426RSD8_9SPHN</name>
<dbReference type="SUPFAM" id="SSF89447">
    <property type="entry name" value="AbrB/MazE/MraZ-like"/>
    <property type="match status" value="1"/>
</dbReference>
<dbReference type="EMBL" id="RWJI01000001">
    <property type="protein sequence ID" value="RRQ51923.1"/>
    <property type="molecule type" value="Genomic_DNA"/>
</dbReference>
<dbReference type="Gene3D" id="3.40.1550.20">
    <property type="entry name" value="Transcriptional regulator MraZ domain"/>
    <property type="match status" value="1"/>
</dbReference>
<dbReference type="GO" id="GO:0003677">
    <property type="term" value="F:DNA binding"/>
    <property type="evidence" value="ECO:0007669"/>
    <property type="project" value="UniProtKB-UniRule"/>
</dbReference>
<dbReference type="CDD" id="cd16320">
    <property type="entry name" value="MraZ_N"/>
    <property type="match status" value="1"/>
</dbReference>
<evidence type="ECO:0000313" key="4">
    <source>
        <dbReference type="Proteomes" id="UP000268553"/>
    </source>
</evidence>